<sequence>MATPPGDDGNVPREGFYPDPSIPGYVRYWNGASWVPGTSRPAPRDEEAPRAALPPAPARPGFEETGPVFLDEEQTGPARQEPASAWQADASRQSGFGGDGAARVSWGAPGQDPRIPRPAPPAGPVDPRIDASAGAPGPGDPTGGALPGMRALGAGADASGGQEQGTDAAPAADRPVSDGTVAIRADRRGTGGGTGTGTGHDALTPARPLVPPTSAQPPVDSTVAIRALRAARR</sequence>
<comment type="caution">
    <text evidence="3">The sequence shown here is derived from an EMBL/GenBank/DDBJ whole genome shotgun (WGS) entry which is preliminary data.</text>
</comment>
<feature type="domain" description="DUF2510" evidence="2">
    <location>
        <begin position="15"/>
        <end position="45"/>
    </location>
</feature>
<gene>
    <name evidence="3" type="ORF">DVH02_03095</name>
</gene>
<evidence type="ECO:0000259" key="2">
    <source>
        <dbReference type="Pfam" id="PF10708"/>
    </source>
</evidence>
<feature type="non-terminal residue" evidence="3">
    <location>
        <position position="233"/>
    </location>
</feature>
<evidence type="ECO:0000313" key="4">
    <source>
        <dbReference type="Proteomes" id="UP000253741"/>
    </source>
</evidence>
<dbReference type="OrthoDB" id="4207282at2"/>
<dbReference type="AlphaFoldDB" id="A0A370BGW5"/>
<reference evidence="3 4" key="1">
    <citation type="submission" date="2018-07" db="EMBL/GenBank/DDBJ databases">
        <title>Streptomyces species from bats.</title>
        <authorList>
            <person name="Dunlap C."/>
        </authorList>
    </citation>
    <scope>NUCLEOTIDE SEQUENCE [LARGE SCALE GENOMIC DNA]</scope>
    <source>
        <strain evidence="3 4">AC230</strain>
    </source>
</reference>
<feature type="compositionally biased region" description="Gly residues" evidence="1">
    <location>
        <begin position="136"/>
        <end position="146"/>
    </location>
</feature>
<feature type="region of interest" description="Disordered" evidence="1">
    <location>
        <begin position="1"/>
        <end position="222"/>
    </location>
</feature>
<dbReference type="RefSeq" id="WP_147285993.1">
    <property type="nucleotide sequence ID" value="NZ_QQNA01000017.1"/>
</dbReference>
<dbReference type="Pfam" id="PF10708">
    <property type="entry name" value="DUF2510"/>
    <property type="match status" value="1"/>
</dbReference>
<dbReference type="EMBL" id="QQNA01000017">
    <property type="protein sequence ID" value="RDG39579.1"/>
    <property type="molecule type" value="Genomic_DNA"/>
</dbReference>
<dbReference type="InterPro" id="IPR018929">
    <property type="entry name" value="DUF2510"/>
</dbReference>
<proteinExistence type="predicted"/>
<organism evidence="3 4">
    <name type="scientific">Streptomyces corynorhini</name>
    <dbReference type="NCBI Taxonomy" id="2282652"/>
    <lineage>
        <taxon>Bacteria</taxon>
        <taxon>Bacillati</taxon>
        <taxon>Actinomycetota</taxon>
        <taxon>Actinomycetes</taxon>
        <taxon>Kitasatosporales</taxon>
        <taxon>Streptomycetaceae</taxon>
        <taxon>Streptomyces</taxon>
    </lineage>
</organism>
<evidence type="ECO:0000313" key="3">
    <source>
        <dbReference type="EMBL" id="RDG39579.1"/>
    </source>
</evidence>
<evidence type="ECO:0000256" key="1">
    <source>
        <dbReference type="SAM" id="MobiDB-lite"/>
    </source>
</evidence>
<protein>
    <submittedName>
        <fullName evidence="3">DUF2510 domain-containing protein</fullName>
    </submittedName>
</protein>
<dbReference type="Proteomes" id="UP000253741">
    <property type="component" value="Unassembled WGS sequence"/>
</dbReference>
<keyword evidence="4" id="KW-1185">Reference proteome</keyword>
<accession>A0A370BGW5</accession>
<name>A0A370BGW5_9ACTN</name>